<dbReference type="AlphaFoldDB" id="A0A8X6IRX8"/>
<name>A0A8X6IRX8_9ARAC</name>
<feature type="compositionally biased region" description="Polar residues" evidence="1">
    <location>
        <begin position="122"/>
        <end position="131"/>
    </location>
</feature>
<organism evidence="2 3">
    <name type="scientific">Trichonephila inaurata madagascariensis</name>
    <dbReference type="NCBI Taxonomy" id="2747483"/>
    <lineage>
        <taxon>Eukaryota</taxon>
        <taxon>Metazoa</taxon>
        <taxon>Ecdysozoa</taxon>
        <taxon>Arthropoda</taxon>
        <taxon>Chelicerata</taxon>
        <taxon>Arachnida</taxon>
        <taxon>Araneae</taxon>
        <taxon>Araneomorphae</taxon>
        <taxon>Entelegynae</taxon>
        <taxon>Araneoidea</taxon>
        <taxon>Nephilidae</taxon>
        <taxon>Trichonephila</taxon>
        <taxon>Trichonephila inaurata</taxon>
    </lineage>
</organism>
<evidence type="ECO:0000256" key="1">
    <source>
        <dbReference type="SAM" id="MobiDB-lite"/>
    </source>
</evidence>
<evidence type="ECO:0000313" key="2">
    <source>
        <dbReference type="EMBL" id="GFS57791.1"/>
    </source>
</evidence>
<dbReference type="EMBL" id="BMAV01027281">
    <property type="protein sequence ID" value="GFS57791.1"/>
    <property type="molecule type" value="Genomic_DNA"/>
</dbReference>
<feature type="region of interest" description="Disordered" evidence="1">
    <location>
        <begin position="119"/>
        <end position="147"/>
    </location>
</feature>
<reference evidence="2" key="1">
    <citation type="submission" date="2020-08" db="EMBL/GenBank/DDBJ databases">
        <title>Multicomponent nature underlies the extraordinary mechanical properties of spider dragline silk.</title>
        <authorList>
            <person name="Kono N."/>
            <person name="Nakamura H."/>
            <person name="Mori M."/>
            <person name="Yoshida Y."/>
            <person name="Ohtoshi R."/>
            <person name="Malay A.D."/>
            <person name="Moran D.A.P."/>
            <person name="Tomita M."/>
            <person name="Numata K."/>
            <person name="Arakawa K."/>
        </authorList>
    </citation>
    <scope>NUCLEOTIDE SEQUENCE</scope>
</reference>
<sequence>MINITVYIKMFQHSNNSLNRKAKKNLDITTSNYFLKLAYRLAHQNEHLISHESKPYTTSFREHHSIVVPTEDPYLFQGGREIPRIIHTPTPSIKEFALEQKKTTRVSSFIQHIHHNKARNWRTFQHSQDNPLISRKPPRSPFSPEKP</sequence>
<gene>
    <name evidence="2" type="ORF">TNIN_143471</name>
</gene>
<proteinExistence type="predicted"/>
<keyword evidence="3" id="KW-1185">Reference proteome</keyword>
<dbReference type="Proteomes" id="UP000886998">
    <property type="component" value="Unassembled WGS sequence"/>
</dbReference>
<evidence type="ECO:0000313" key="3">
    <source>
        <dbReference type="Proteomes" id="UP000886998"/>
    </source>
</evidence>
<comment type="caution">
    <text evidence="2">The sequence shown here is derived from an EMBL/GenBank/DDBJ whole genome shotgun (WGS) entry which is preliminary data.</text>
</comment>
<accession>A0A8X6IRX8</accession>
<protein>
    <submittedName>
        <fullName evidence="2">Uncharacterized protein</fullName>
    </submittedName>
</protein>